<dbReference type="InterPro" id="IPR025736">
    <property type="entry name" value="PucR_C-HTH_dom"/>
</dbReference>
<dbReference type="AlphaFoldDB" id="A0A6I1FKP6"/>
<comment type="caution">
    <text evidence="2">The sequence shown here is derived from an EMBL/GenBank/DDBJ whole genome shotgun (WGS) entry which is preliminary data.</text>
</comment>
<reference evidence="2 3" key="1">
    <citation type="submission" date="2019-10" db="EMBL/GenBank/DDBJ databases">
        <title>Bacillus aerolatum sp. nov., isolated from bioaerosol of sport playgrounds.</title>
        <authorList>
            <person name="Chen P."/>
            <person name="Zhang G."/>
        </authorList>
    </citation>
    <scope>NUCLEOTIDE SEQUENCE [LARGE SCALE GENOMIC DNA]</scope>
    <source>
        <strain evidence="2 3">CX253</strain>
    </source>
</reference>
<dbReference type="InterPro" id="IPR009057">
    <property type="entry name" value="Homeodomain-like_sf"/>
</dbReference>
<gene>
    <name evidence="2" type="ORF">F9802_03320</name>
</gene>
<organism evidence="2 3">
    <name type="scientific">Bacillus aerolatus</name>
    <dbReference type="NCBI Taxonomy" id="2653354"/>
    <lineage>
        <taxon>Bacteria</taxon>
        <taxon>Bacillati</taxon>
        <taxon>Bacillota</taxon>
        <taxon>Bacilli</taxon>
        <taxon>Bacillales</taxon>
        <taxon>Bacillaceae</taxon>
        <taxon>Bacillus</taxon>
    </lineage>
</organism>
<evidence type="ECO:0000313" key="3">
    <source>
        <dbReference type="Proteomes" id="UP000429595"/>
    </source>
</evidence>
<dbReference type="Proteomes" id="UP000429595">
    <property type="component" value="Unassembled WGS sequence"/>
</dbReference>
<dbReference type="Pfam" id="PF13556">
    <property type="entry name" value="HTH_30"/>
    <property type="match status" value="1"/>
</dbReference>
<dbReference type="Gene3D" id="1.10.10.2840">
    <property type="entry name" value="PucR C-terminal helix-turn-helix domain"/>
    <property type="match status" value="1"/>
</dbReference>
<keyword evidence="3" id="KW-1185">Reference proteome</keyword>
<dbReference type="PANTHER" id="PTHR33744">
    <property type="entry name" value="CARBOHYDRATE DIACID REGULATOR"/>
    <property type="match status" value="1"/>
</dbReference>
<name>A0A6I1FKP6_9BACI</name>
<dbReference type="RefSeq" id="WP_152149790.1">
    <property type="nucleotide sequence ID" value="NZ_WEIO01000001.1"/>
</dbReference>
<dbReference type="SUPFAM" id="SSF46689">
    <property type="entry name" value="Homeodomain-like"/>
    <property type="match status" value="1"/>
</dbReference>
<dbReference type="InterPro" id="IPR042070">
    <property type="entry name" value="PucR_C-HTH_sf"/>
</dbReference>
<dbReference type="InterPro" id="IPR051448">
    <property type="entry name" value="CdaR-like_regulators"/>
</dbReference>
<sequence length="95" mass="10999">MFAEEIERFLNETLAPLQQESDPNNELEHTLYVYIESNKSAAETAAKLHIHINTLYKRLKKIEKLLQMNFNCPEDNLKIQLACHLKKSLDSSLLA</sequence>
<protein>
    <recommendedName>
        <fullName evidence="1">PucR C-terminal helix-turn-helix domain-containing protein</fullName>
    </recommendedName>
</protein>
<dbReference type="PANTHER" id="PTHR33744:SF1">
    <property type="entry name" value="DNA-BINDING TRANSCRIPTIONAL ACTIVATOR ADER"/>
    <property type="match status" value="1"/>
</dbReference>
<proteinExistence type="predicted"/>
<evidence type="ECO:0000259" key="1">
    <source>
        <dbReference type="Pfam" id="PF13556"/>
    </source>
</evidence>
<accession>A0A6I1FKP6</accession>
<feature type="domain" description="PucR C-terminal helix-turn-helix" evidence="1">
    <location>
        <begin position="29"/>
        <end position="84"/>
    </location>
</feature>
<evidence type="ECO:0000313" key="2">
    <source>
        <dbReference type="EMBL" id="KAB7709265.1"/>
    </source>
</evidence>
<dbReference type="EMBL" id="WEIO01000001">
    <property type="protein sequence ID" value="KAB7709265.1"/>
    <property type="molecule type" value="Genomic_DNA"/>
</dbReference>